<comment type="similarity">
    <text evidence="2 5">Belongs to the DegT/DnrJ/EryC1 family.</text>
</comment>
<dbReference type="InterPro" id="IPR015422">
    <property type="entry name" value="PyrdxlP-dep_Trfase_small"/>
</dbReference>
<organism evidence="6 7">
    <name type="scientific">Stanieria cyanosphaera (strain ATCC 29371 / PCC 7437)</name>
    <dbReference type="NCBI Taxonomy" id="111780"/>
    <lineage>
        <taxon>Bacteria</taxon>
        <taxon>Bacillati</taxon>
        <taxon>Cyanobacteriota</taxon>
        <taxon>Cyanophyceae</taxon>
        <taxon>Pleurocapsales</taxon>
        <taxon>Dermocarpellaceae</taxon>
        <taxon>Stanieria</taxon>
    </lineage>
</organism>
<evidence type="ECO:0000313" key="7">
    <source>
        <dbReference type="Proteomes" id="UP000010473"/>
    </source>
</evidence>
<feature type="modified residue" description="N6-(pyridoxal phosphate)lysine" evidence="4">
    <location>
        <position position="191"/>
    </location>
</feature>
<dbReference type="GO" id="GO:0008483">
    <property type="term" value="F:transaminase activity"/>
    <property type="evidence" value="ECO:0007669"/>
    <property type="project" value="UniProtKB-KW"/>
</dbReference>
<keyword evidence="7" id="KW-1185">Reference proteome</keyword>
<dbReference type="SUPFAM" id="SSF53383">
    <property type="entry name" value="PLP-dependent transferases"/>
    <property type="match status" value="1"/>
</dbReference>
<dbReference type="CDD" id="cd00616">
    <property type="entry name" value="AHBA_syn"/>
    <property type="match status" value="1"/>
</dbReference>
<dbReference type="InterPro" id="IPR015424">
    <property type="entry name" value="PyrdxlP-dep_Trfase"/>
</dbReference>
<dbReference type="OrthoDB" id="9810913at2"/>
<keyword evidence="6" id="KW-0808">Transferase</keyword>
<dbReference type="PATRIC" id="fig|111780.3.peg.3433"/>
<dbReference type="InterPro" id="IPR000653">
    <property type="entry name" value="DegT/StrS_aminotransferase"/>
</dbReference>
<feature type="active site" description="Proton acceptor" evidence="3">
    <location>
        <position position="191"/>
    </location>
</feature>
<evidence type="ECO:0000256" key="4">
    <source>
        <dbReference type="PIRSR" id="PIRSR000390-2"/>
    </source>
</evidence>
<dbReference type="PANTHER" id="PTHR30244:SF36">
    <property type="entry name" value="3-OXO-GLUCOSE-6-PHOSPHATE:GLUTAMATE AMINOTRANSFERASE"/>
    <property type="match status" value="1"/>
</dbReference>
<accession>K9XYR4</accession>
<evidence type="ECO:0000256" key="2">
    <source>
        <dbReference type="ARBA" id="ARBA00037999"/>
    </source>
</evidence>
<dbReference type="InterPro" id="IPR015421">
    <property type="entry name" value="PyrdxlP-dep_Trfase_major"/>
</dbReference>
<dbReference type="RefSeq" id="WP_015194479.1">
    <property type="nucleotide sequence ID" value="NC_019748.1"/>
</dbReference>
<evidence type="ECO:0000313" key="6">
    <source>
        <dbReference type="EMBL" id="AFZ36817.1"/>
    </source>
</evidence>
<keyword evidence="1 4" id="KW-0663">Pyridoxal phosphate</keyword>
<dbReference type="AlphaFoldDB" id="K9XYR4"/>
<dbReference type="HOGENOM" id="CLU_033332_6_0_3"/>
<dbReference type="GO" id="GO:0030170">
    <property type="term" value="F:pyridoxal phosphate binding"/>
    <property type="evidence" value="ECO:0007669"/>
    <property type="project" value="TreeGrafter"/>
</dbReference>
<dbReference type="PIRSF" id="PIRSF000390">
    <property type="entry name" value="PLP_StrS"/>
    <property type="match status" value="1"/>
</dbReference>
<dbReference type="GO" id="GO:0000271">
    <property type="term" value="P:polysaccharide biosynthetic process"/>
    <property type="evidence" value="ECO:0007669"/>
    <property type="project" value="TreeGrafter"/>
</dbReference>
<evidence type="ECO:0000256" key="5">
    <source>
        <dbReference type="RuleBase" id="RU004508"/>
    </source>
</evidence>
<keyword evidence="6" id="KW-0032">Aminotransferase</keyword>
<dbReference type="Gene3D" id="3.90.1150.10">
    <property type="entry name" value="Aspartate Aminotransferase, domain 1"/>
    <property type="match status" value="1"/>
</dbReference>
<dbReference type="STRING" id="111780.Sta7437_3310"/>
<name>K9XYR4_STAC7</name>
<dbReference type="Proteomes" id="UP000010473">
    <property type="component" value="Chromosome"/>
</dbReference>
<evidence type="ECO:0000256" key="1">
    <source>
        <dbReference type="ARBA" id="ARBA00022898"/>
    </source>
</evidence>
<gene>
    <name evidence="6" type="ordered locus">Sta7437_3310</name>
</gene>
<dbReference type="Gene3D" id="3.40.640.10">
    <property type="entry name" value="Type I PLP-dependent aspartate aminotransferase-like (Major domain)"/>
    <property type="match status" value="1"/>
</dbReference>
<dbReference type="Pfam" id="PF01041">
    <property type="entry name" value="DegT_DnrJ_EryC1"/>
    <property type="match status" value="1"/>
</dbReference>
<dbReference type="PANTHER" id="PTHR30244">
    <property type="entry name" value="TRANSAMINASE"/>
    <property type="match status" value="1"/>
</dbReference>
<sequence>MTSTLVKVPFVDLSIQHQPIQTKIEQAIDQVIKQGDFILGEALAEFEVAFAAACGVSYGVGVASGTDAIALGLQACGIGKGDEVLVPANTFIATIIGVIYAGATPVLVDCDYETALIDFESAAKAITPQTKAILPVHLYGQMVSPSQLKDFADTYNLIIFEDAAQAHLAEREGIRAGAIGSAAGFSFYPSKNLGAFGSGGMVVTNNQAIADKVRSLRNYGAPRKYFHTELGTNSRLDTLQAAILNIKLPSLSEWNLARNKAAQVYDLALQPLETQEVFPIKNYSQFGHVYHLYVIRLNQKLAQHREKIQQQLQELGIQTGIHYPIPCHLQPAYRYLGYQLGDLPQAEALCEQILSLPMYPGLAQEQIALVNEQLAKVIYSCNKS</sequence>
<evidence type="ECO:0000256" key="3">
    <source>
        <dbReference type="PIRSR" id="PIRSR000390-1"/>
    </source>
</evidence>
<protein>
    <submittedName>
        <fullName evidence="6">DegT/DnrJ/EryC1/StrS aminotransferase</fullName>
    </submittedName>
</protein>
<dbReference type="eggNOG" id="COG0399">
    <property type="taxonomic scope" value="Bacteria"/>
</dbReference>
<reference evidence="7" key="1">
    <citation type="journal article" date="2013" name="Proc. Natl. Acad. Sci. U.S.A.">
        <title>Improving the coverage of the cyanobacterial phylum using diversity-driven genome sequencing.</title>
        <authorList>
            <person name="Shih P.M."/>
            <person name="Wu D."/>
            <person name="Latifi A."/>
            <person name="Axen S.D."/>
            <person name="Fewer D.P."/>
            <person name="Talla E."/>
            <person name="Calteau A."/>
            <person name="Cai F."/>
            <person name="Tandeau de Marsac N."/>
            <person name="Rippka R."/>
            <person name="Herdman M."/>
            <person name="Sivonen K."/>
            <person name="Coursin T."/>
            <person name="Laurent T."/>
            <person name="Goodwin L."/>
            <person name="Nolan M."/>
            <person name="Davenport K.W."/>
            <person name="Han C.S."/>
            <person name="Rubin E.M."/>
            <person name="Eisen J.A."/>
            <person name="Woyke T."/>
            <person name="Gugger M."/>
            <person name="Kerfeld C.A."/>
        </authorList>
    </citation>
    <scope>NUCLEOTIDE SEQUENCE [LARGE SCALE GENOMIC DNA]</scope>
    <source>
        <strain evidence="7">ATCC 29371 / PCC 7437</strain>
    </source>
</reference>
<dbReference type="EMBL" id="CP003653">
    <property type="protein sequence ID" value="AFZ36817.1"/>
    <property type="molecule type" value="Genomic_DNA"/>
</dbReference>
<dbReference type="KEGG" id="scs:Sta7437_3310"/>
<proteinExistence type="inferred from homology"/>